<dbReference type="OrthoDB" id="5422579at2759"/>
<dbReference type="EMBL" id="CAJPDR010000399">
    <property type="protein sequence ID" value="CAF9935069.1"/>
    <property type="molecule type" value="Genomic_DNA"/>
</dbReference>
<sequence length="431" mass="48908">MNQLSLELIRFIVEEVPGEDLENLRLVNKIFADLAAPRLFEAIPVWIGIRSLERLTALSEHPQLSRYPKEIIFSPLRFIDYKDDKVYRAQVQEWFEYQPYSLSSHALAIGRHMSAYRSYIEAQRYLSSKATDVKILSRAFTRLPNLETLRLAYANLAIGSLEMVDAFGRFVARDLVTFDCEYALPTLFRALFCSRTKFKIFKLGPDGDYAHGGDLSEAVRVRSSLVPLSHAELPSCASTSTPDRIIVDALSKTFLSPNVEICKGALSQLRELRIGKIFFCGSEVPELSRVTTAIRMMIKSAPDIETIVIHIFGLFYEMPKPSLTATIPESPLGNLRVLEVSDHETKLPALTRFFRHHQESLVKVKFSGVNIGSSDWSTALVHLRTINFACLELFTLTCCDGQEEELEVQDYISKKTDEDPLVVFKKHFNTE</sequence>
<proteinExistence type="predicted"/>
<evidence type="ECO:0000313" key="1">
    <source>
        <dbReference type="EMBL" id="CAF9935069.1"/>
    </source>
</evidence>
<comment type="caution">
    <text evidence="1">The sequence shown here is derived from an EMBL/GenBank/DDBJ whole genome shotgun (WGS) entry which is preliminary data.</text>
</comment>
<dbReference type="AlphaFoldDB" id="A0A8H3G5B4"/>
<keyword evidence="2" id="KW-1185">Reference proteome</keyword>
<accession>A0A8H3G5B4</accession>
<evidence type="ECO:0000313" key="2">
    <source>
        <dbReference type="Proteomes" id="UP000664203"/>
    </source>
</evidence>
<evidence type="ECO:0008006" key="3">
    <source>
        <dbReference type="Google" id="ProtNLM"/>
    </source>
</evidence>
<organism evidence="1 2">
    <name type="scientific">Alectoria fallacina</name>
    <dbReference type="NCBI Taxonomy" id="1903189"/>
    <lineage>
        <taxon>Eukaryota</taxon>
        <taxon>Fungi</taxon>
        <taxon>Dikarya</taxon>
        <taxon>Ascomycota</taxon>
        <taxon>Pezizomycotina</taxon>
        <taxon>Lecanoromycetes</taxon>
        <taxon>OSLEUM clade</taxon>
        <taxon>Lecanoromycetidae</taxon>
        <taxon>Lecanorales</taxon>
        <taxon>Lecanorineae</taxon>
        <taxon>Parmeliaceae</taxon>
        <taxon>Alectoria</taxon>
    </lineage>
</organism>
<dbReference type="Proteomes" id="UP000664203">
    <property type="component" value="Unassembled WGS sequence"/>
</dbReference>
<protein>
    <recommendedName>
        <fullName evidence="3">F-box domain-containing protein</fullName>
    </recommendedName>
</protein>
<name>A0A8H3G5B4_9LECA</name>
<dbReference type="SUPFAM" id="SSF52047">
    <property type="entry name" value="RNI-like"/>
    <property type="match status" value="1"/>
</dbReference>
<gene>
    <name evidence="1" type="ORF">ALECFALPRED_006233</name>
</gene>
<reference evidence="1" key="1">
    <citation type="submission" date="2021-03" db="EMBL/GenBank/DDBJ databases">
        <authorList>
            <person name="Tagirdzhanova G."/>
        </authorList>
    </citation>
    <scope>NUCLEOTIDE SEQUENCE</scope>
</reference>